<dbReference type="InterPro" id="IPR045584">
    <property type="entry name" value="Pilin-like"/>
</dbReference>
<comment type="subcellular location">
    <subcellularLocation>
        <location evidence="1">Cell inner membrane</location>
        <topology evidence="1">Single-pass membrane protein</topology>
    </subcellularLocation>
</comment>
<evidence type="ECO:0000256" key="9">
    <source>
        <dbReference type="ARBA" id="ARBA00025772"/>
    </source>
</evidence>
<dbReference type="GO" id="GO:0015628">
    <property type="term" value="P:protein secretion by the type II secretion system"/>
    <property type="evidence" value="ECO:0007669"/>
    <property type="project" value="InterPro"/>
</dbReference>
<keyword evidence="7 12" id="KW-1133">Transmembrane helix</keyword>
<feature type="transmembrane region" description="Helical" evidence="12">
    <location>
        <begin position="35"/>
        <end position="56"/>
    </location>
</feature>
<evidence type="ECO:0000256" key="8">
    <source>
        <dbReference type="ARBA" id="ARBA00023136"/>
    </source>
</evidence>
<evidence type="ECO:0000256" key="5">
    <source>
        <dbReference type="ARBA" id="ARBA00022519"/>
    </source>
</evidence>
<evidence type="ECO:0000256" key="3">
    <source>
        <dbReference type="ARBA" id="ARBA00022475"/>
    </source>
</evidence>
<dbReference type="InterPro" id="IPR022346">
    <property type="entry name" value="T2SS_GspH"/>
</dbReference>
<evidence type="ECO:0000313" key="14">
    <source>
        <dbReference type="EMBL" id="TPD58974.1"/>
    </source>
</evidence>
<keyword evidence="3" id="KW-1003">Cell membrane</keyword>
<feature type="domain" description="General secretion pathway GspH" evidence="13">
    <location>
        <begin position="72"/>
        <end position="159"/>
    </location>
</feature>
<comment type="caution">
    <text evidence="14">The sequence shown here is derived from an EMBL/GenBank/DDBJ whole genome shotgun (WGS) entry which is preliminary data.</text>
</comment>
<dbReference type="SUPFAM" id="SSF54523">
    <property type="entry name" value="Pili subunits"/>
    <property type="match status" value="1"/>
</dbReference>
<reference evidence="15" key="1">
    <citation type="submission" date="2019-06" db="EMBL/GenBank/DDBJ databases">
        <title>The complete genome of Emcibacter congregatus ZYLT.</title>
        <authorList>
            <person name="Zhao Z."/>
        </authorList>
    </citation>
    <scope>NUCLEOTIDE SEQUENCE [LARGE SCALE GENOMIC DNA]</scope>
    <source>
        <strain evidence="15">MCCC 1A06723</strain>
    </source>
</reference>
<dbReference type="AlphaFoldDB" id="A0A501PG82"/>
<evidence type="ECO:0000256" key="12">
    <source>
        <dbReference type="SAM" id="Phobius"/>
    </source>
</evidence>
<comment type="similarity">
    <text evidence="9">Belongs to the GSP H family.</text>
</comment>
<accession>A0A501PG82</accession>
<keyword evidence="6 12" id="KW-0812">Transmembrane</keyword>
<proteinExistence type="inferred from homology"/>
<keyword evidence="8 12" id="KW-0472">Membrane</keyword>
<feature type="region of interest" description="Disordered" evidence="11">
    <location>
        <begin position="1"/>
        <end position="32"/>
    </location>
</feature>
<evidence type="ECO:0000259" key="13">
    <source>
        <dbReference type="Pfam" id="PF12019"/>
    </source>
</evidence>
<evidence type="ECO:0000313" key="15">
    <source>
        <dbReference type="Proteomes" id="UP000319148"/>
    </source>
</evidence>
<dbReference type="Proteomes" id="UP000319148">
    <property type="component" value="Unassembled WGS sequence"/>
</dbReference>
<dbReference type="InterPro" id="IPR012902">
    <property type="entry name" value="N_methyl_site"/>
</dbReference>
<evidence type="ECO:0000256" key="4">
    <source>
        <dbReference type="ARBA" id="ARBA00022481"/>
    </source>
</evidence>
<evidence type="ECO:0000256" key="1">
    <source>
        <dbReference type="ARBA" id="ARBA00004377"/>
    </source>
</evidence>
<gene>
    <name evidence="14" type="ORF">FIV46_12115</name>
</gene>
<keyword evidence="5" id="KW-0997">Cell inner membrane</keyword>
<evidence type="ECO:0000256" key="10">
    <source>
        <dbReference type="ARBA" id="ARBA00030775"/>
    </source>
</evidence>
<organism evidence="14 15">
    <name type="scientific">Emcibacter nanhaiensis</name>
    <dbReference type="NCBI Taxonomy" id="1505037"/>
    <lineage>
        <taxon>Bacteria</taxon>
        <taxon>Pseudomonadati</taxon>
        <taxon>Pseudomonadota</taxon>
        <taxon>Alphaproteobacteria</taxon>
        <taxon>Emcibacterales</taxon>
        <taxon>Emcibacteraceae</taxon>
        <taxon>Emcibacter</taxon>
    </lineage>
</organism>
<protein>
    <recommendedName>
        <fullName evidence="2">Type II secretion system protein H</fullName>
    </recommendedName>
    <alternativeName>
        <fullName evidence="10">General secretion pathway protein H</fullName>
    </alternativeName>
</protein>
<keyword evidence="15" id="KW-1185">Reference proteome</keyword>
<evidence type="ECO:0000256" key="11">
    <source>
        <dbReference type="SAM" id="MobiDB-lite"/>
    </source>
</evidence>
<evidence type="ECO:0000256" key="7">
    <source>
        <dbReference type="ARBA" id="ARBA00022989"/>
    </source>
</evidence>
<dbReference type="GO" id="GO:0015627">
    <property type="term" value="C:type II protein secretion system complex"/>
    <property type="evidence" value="ECO:0007669"/>
    <property type="project" value="InterPro"/>
</dbReference>
<dbReference type="Pfam" id="PF12019">
    <property type="entry name" value="GspH"/>
    <property type="match status" value="1"/>
</dbReference>
<evidence type="ECO:0000256" key="2">
    <source>
        <dbReference type="ARBA" id="ARBA00021549"/>
    </source>
</evidence>
<dbReference type="GO" id="GO:0005886">
    <property type="term" value="C:plasma membrane"/>
    <property type="evidence" value="ECO:0007669"/>
    <property type="project" value="UniProtKB-SubCell"/>
</dbReference>
<name>A0A501PG82_9PROT</name>
<keyword evidence="4" id="KW-0488">Methylation</keyword>
<evidence type="ECO:0000256" key="6">
    <source>
        <dbReference type="ARBA" id="ARBA00022692"/>
    </source>
</evidence>
<dbReference type="EMBL" id="VFIY01000015">
    <property type="protein sequence ID" value="TPD58974.1"/>
    <property type="molecule type" value="Genomic_DNA"/>
</dbReference>
<sequence length="170" mass="18484">MDFLISIPTAPTRRKGAKGRMPISSAGRTKSDPQAGMTLMEVLVVLGILSMAYVLLSPLSGRIFPGASLNAASERLAGDLRDLRSRAILSGSPTTLYLLEDGRAWGFSKNEIEQSMPQEGRIILEGENSEENLASFFPDGKSNGFTLVLQLGERTKTIRSDWITGKIIIE</sequence>
<dbReference type="NCBIfam" id="TIGR02532">
    <property type="entry name" value="IV_pilin_GFxxxE"/>
    <property type="match status" value="1"/>
</dbReference>